<feature type="region of interest" description="Disordered" evidence="4">
    <location>
        <begin position="185"/>
        <end position="207"/>
    </location>
</feature>
<dbReference type="EMBL" id="BRYA01000334">
    <property type="protein sequence ID" value="GMI47201.1"/>
    <property type="molecule type" value="Genomic_DNA"/>
</dbReference>
<proteinExistence type="predicted"/>
<dbReference type="PROSITE" id="PS50297">
    <property type="entry name" value="ANK_REP_REGION"/>
    <property type="match status" value="2"/>
</dbReference>
<dbReference type="PANTHER" id="PTHR24171:SF8">
    <property type="entry name" value="BRCA1-ASSOCIATED RING DOMAIN PROTEIN 1"/>
    <property type="match status" value="1"/>
</dbReference>
<evidence type="ECO:0000256" key="1">
    <source>
        <dbReference type="ARBA" id="ARBA00022737"/>
    </source>
</evidence>
<dbReference type="PANTHER" id="PTHR24171">
    <property type="entry name" value="ANKYRIN REPEAT DOMAIN-CONTAINING PROTEIN 39-RELATED"/>
    <property type="match status" value="1"/>
</dbReference>
<protein>
    <recommendedName>
        <fullName evidence="7">Ankyrin</fullName>
    </recommendedName>
</protein>
<feature type="compositionally biased region" description="Gly residues" evidence="4">
    <location>
        <begin position="59"/>
        <end position="81"/>
    </location>
</feature>
<keyword evidence="1" id="KW-0677">Repeat</keyword>
<dbReference type="GO" id="GO:0085020">
    <property type="term" value="P:protein K6-linked ubiquitination"/>
    <property type="evidence" value="ECO:0007669"/>
    <property type="project" value="TreeGrafter"/>
</dbReference>
<dbReference type="PROSITE" id="PS50088">
    <property type="entry name" value="ANK_REPEAT"/>
    <property type="match status" value="2"/>
</dbReference>
<dbReference type="GO" id="GO:0004842">
    <property type="term" value="F:ubiquitin-protein transferase activity"/>
    <property type="evidence" value="ECO:0007669"/>
    <property type="project" value="TreeGrafter"/>
</dbReference>
<dbReference type="PRINTS" id="PR01415">
    <property type="entry name" value="ANKYRIN"/>
</dbReference>
<evidence type="ECO:0000313" key="5">
    <source>
        <dbReference type="EMBL" id="GMI47201.1"/>
    </source>
</evidence>
<keyword evidence="6" id="KW-1185">Reference proteome</keyword>
<evidence type="ECO:0000313" key="6">
    <source>
        <dbReference type="Proteomes" id="UP001165065"/>
    </source>
</evidence>
<feature type="region of interest" description="Disordered" evidence="4">
    <location>
        <begin position="331"/>
        <end position="397"/>
    </location>
</feature>
<feature type="compositionally biased region" description="Basic and acidic residues" evidence="4">
    <location>
        <begin position="345"/>
        <end position="356"/>
    </location>
</feature>
<dbReference type="Pfam" id="PF13637">
    <property type="entry name" value="Ank_4"/>
    <property type="match status" value="1"/>
</dbReference>
<evidence type="ECO:0000256" key="2">
    <source>
        <dbReference type="ARBA" id="ARBA00023043"/>
    </source>
</evidence>
<feature type="compositionally biased region" description="Acidic residues" evidence="4">
    <location>
        <begin position="1"/>
        <end position="13"/>
    </location>
</feature>
<feature type="compositionally biased region" description="Basic residues" evidence="4">
    <location>
        <begin position="185"/>
        <end position="195"/>
    </location>
</feature>
<comment type="caution">
    <text evidence="5">The sequence shown here is derived from an EMBL/GenBank/DDBJ whole genome shotgun (WGS) entry which is preliminary data.</text>
</comment>
<evidence type="ECO:0000256" key="3">
    <source>
        <dbReference type="PROSITE-ProRule" id="PRU00023"/>
    </source>
</evidence>
<feature type="compositionally biased region" description="Basic residues" evidence="4">
    <location>
        <begin position="91"/>
        <end position="104"/>
    </location>
</feature>
<feature type="repeat" description="ANK" evidence="3">
    <location>
        <begin position="292"/>
        <end position="324"/>
    </location>
</feature>
<dbReference type="InterPro" id="IPR036770">
    <property type="entry name" value="Ankyrin_rpt-contain_sf"/>
</dbReference>
<dbReference type="SUPFAM" id="SSF48403">
    <property type="entry name" value="Ankyrin repeat"/>
    <property type="match status" value="1"/>
</dbReference>
<dbReference type="SMART" id="SM00248">
    <property type="entry name" value="ANK"/>
    <property type="match status" value="2"/>
</dbReference>
<sequence>MSDYDDDDFEEGDASGGEPVIAPTRPPGSKSAANALRMAASEVEAERGGGGNEENEGSENGGSGRGGGGRKGGRGGGGGGIPSASVPLSKKEKKKRRRKKKERKRGGGEEDSSESEFLYKSRVWNSSKPGFNSGRSLFRASTEKMKELGFDEEIAKGGTRVGSALMHASFAGDNFKEDVENLLKKEKKKKKGKGRRRDDSDSDSDAMDDITRKVVGWSTMLGQDWGNDVREVDGNGWTALHYAASKGEIEIMKLLVKEDGKREGGGEDEGGEDLLGEGGSSARLLDMKDSLFGWTALNIASIALNVEAVESLLELGANANMVDDLGDTALDSVAKTGRGGKRSRKRDEVRRMLKEAMDDEQWDLSSESESEEEEEESSSSEKESSGEEEDEEESESD</sequence>
<accession>A0A9W7LET5</accession>
<evidence type="ECO:0008006" key="7">
    <source>
        <dbReference type="Google" id="ProtNLM"/>
    </source>
</evidence>
<dbReference type="InterPro" id="IPR002110">
    <property type="entry name" value="Ankyrin_rpt"/>
</dbReference>
<feature type="repeat" description="ANK" evidence="3">
    <location>
        <begin position="235"/>
        <end position="257"/>
    </location>
</feature>
<dbReference type="Gene3D" id="1.25.40.20">
    <property type="entry name" value="Ankyrin repeat-containing domain"/>
    <property type="match status" value="1"/>
</dbReference>
<feature type="compositionally biased region" description="Acidic residues" evidence="4">
    <location>
        <begin position="357"/>
        <end position="378"/>
    </location>
</feature>
<dbReference type="AlphaFoldDB" id="A0A9W7LET5"/>
<dbReference type="OrthoDB" id="10254927at2759"/>
<gene>
    <name evidence="5" type="ORF">TrCOL_g5657</name>
</gene>
<feature type="compositionally biased region" description="Polar residues" evidence="4">
    <location>
        <begin position="123"/>
        <end position="135"/>
    </location>
</feature>
<feature type="region of interest" description="Disordered" evidence="4">
    <location>
        <begin position="1"/>
        <end position="135"/>
    </location>
</feature>
<dbReference type="Proteomes" id="UP001165065">
    <property type="component" value="Unassembled WGS sequence"/>
</dbReference>
<reference evidence="6" key="1">
    <citation type="journal article" date="2023" name="Commun. Biol.">
        <title>Genome analysis of Parmales, the sister group of diatoms, reveals the evolutionary specialization of diatoms from phago-mixotrophs to photoautotrophs.</title>
        <authorList>
            <person name="Ban H."/>
            <person name="Sato S."/>
            <person name="Yoshikawa S."/>
            <person name="Yamada K."/>
            <person name="Nakamura Y."/>
            <person name="Ichinomiya M."/>
            <person name="Sato N."/>
            <person name="Blanc-Mathieu R."/>
            <person name="Endo H."/>
            <person name="Kuwata A."/>
            <person name="Ogata H."/>
        </authorList>
    </citation>
    <scope>NUCLEOTIDE SEQUENCE [LARGE SCALE GENOMIC DNA]</scope>
</reference>
<organism evidence="5 6">
    <name type="scientific">Triparma columacea</name>
    <dbReference type="NCBI Taxonomy" id="722753"/>
    <lineage>
        <taxon>Eukaryota</taxon>
        <taxon>Sar</taxon>
        <taxon>Stramenopiles</taxon>
        <taxon>Ochrophyta</taxon>
        <taxon>Bolidophyceae</taxon>
        <taxon>Parmales</taxon>
        <taxon>Triparmaceae</taxon>
        <taxon>Triparma</taxon>
    </lineage>
</organism>
<dbReference type="Pfam" id="PF00023">
    <property type="entry name" value="Ank"/>
    <property type="match status" value="1"/>
</dbReference>
<keyword evidence="2 3" id="KW-0040">ANK repeat</keyword>
<name>A0A9W7LET5_9STRA</name>
<feature type="compositionally biased region" description="Acidic residues" evidence="4">
    <location>
        <begin position="386"/>
        <end position="397"/>
    </location>
</feature>
<evidence type="ECO:0000256" key="4">
    <source>
        <dbReference type="SAM" id="MobiDB-lite"/>
    </source>
</evidence>